<dbReference type="SMART" id="SM00490">
    <property type="entry name" value="HELICc"/>
    <property type="match status" value="1"/>
</dbReference>
<dbReference type="InterPro" id="IPR001650">
    <property type="entry name" value="Helicase_C-like"/>
</dbReference>
<evidence type="ECO:0000256" key="4">
    <source>
        <dbReference type="ARBA" id="ARBA00022806"/>
    </source>
</evidence>
<dbReference type="GO" id="GO:0016787">
    <property type="term" value="F:hydrolase activity"/>
    <property type="evidence" value="ECO:0007669"/>
    <property type="project" value="UniProtKB-KW"/>
</dbReference>
<dbReference type="InterPro" id="IPR011545">
    <property type="entry name" value="DEAD/DEAH_box_helicase_dom"/>
</dbReference>
<feature type="compositionally biased region" description="Gly residues" evidence="6">
    <location>
        <begin position="710"/>
        <end position="728"/>
    </location>
</feature>
<dbReference type="CDD" id="cd00268">
    <property type="entry name" value="DEADc"/>
    <property type="match status" value="1"/>
</dbReference>
<accession>A0A8J4G0N0</accession>
<dbReference type="SUPFAM" id="SSF52540">
    <property type="entry name" value="P-loop containing nucleoside triphosphate hydrolases"/>
    <property type="match status" value="1"/>
</dbReference>
<keyword evidence="3" id="KW-0378">Hydrolase</keyword>
<dbReference type="OrthoDB" id="4255at2759"/>
<dbReference type="Proteomes" id="UP000722791">
    <property type="component" value="Unassembled WGS sequence"/>
</dbReference>
<dbReference type="EMBL" id="BNCQ01000004">
    <property type="protein sequence ID" value="GIL96953.1"/>
    <property type="molecule type" value="Genomic_DNA"/>
</dbReference>
<evidence type="ECO:0000256" key="2">
    <source>
        <dbReference type="ARBA" id="ARBA00022741"/>
    </source>
</evidence>
<dbReference type="InterPro" id="IPR044742">
    <property type="entry name" value="DEAD/DEAH_RhlB"/>
</dbReference>
<dbReference type="GO" id="GO:0005829">
    <property type="term" value="C:cytosol"/>
    <property type="evidence" value="ECO:0007669"/>
    <property type="project" value="TreeGrafter"/>
</dbReference>
<keyword evidence="2" id="KW-0547">Nucleotide-binding</keyword>
<evidence type="ECO:0000256" key="3">
    <source>
        <dbReference type="ARBA" id="ARBA00022801"/>
    </source>
</evidence>
<dbReference type="InterPro" id="IPR027417">
    <property type="entry name" value="P-loop_NTPase"/>
</dbReference>
<evidence type="ECO:0000256" key="6">
    <source>
        <dbReference type="SAM" id="MobiDB-lite"/>
    </source>
</evidence>
<evidence type="ECO:0000313" key="7">
    <source>
        <dbReference type="EMBL" id="GIL96953.1"/>
    </source>
</evidence>
<evidence type="ECO:0000313" key="8">
    <source>
        <dbReference type="Proteomes" id="UP000722791"/>
    </source>
</evidence>
<dbReference type="GO" id="GO:0003676">
    <property type="term" value="F:nucleic acid binding"/>
    <property type="evidence" value="ECO:0007669"/>
    <property type="project" value="InterPro"/>
</dbReference>
<dbReference type="GO" id="GO:0003724">
    <property type="term" value="F:RNA helicase activity"/>
    <property type="evidence" value="ECO:0007669"/>
    <property type="project" value="TreeGrafter"/>
</dbReference>
<evidence type="ECO:0000256" key="5">
    <source>
        <dbReference type="ARBA" id="ARBA00022840"/>
    </source>
</evidence>
<evidence type="ECO:0000256" key="1">
    <source>
        <dbReference type="ARBA" id="ARBA00006517"/>
    </source>
</evidence>
<protein>
    <submittedName>
        <fullName evidence="7">Uncharacterized protein</fullName>
    </submittedName>
</protein>
<dbReference type="Pfam" id="PF00270">
    <property type="entry name" value="DEAD"/>
    <property type="match status" value="1"/>
</dbReference>
<organism evidence="7 8">
    <name type="scientific">Volvox reticuliferus</name>
    <dbReference type="NCBI Taxonomy" id="1737510"/>
    <lineage>
        <taxon>Eukaryota</taxon>
        <taxon>Viridiplantae</taxon>
        <taxon>Chlorophyta</taxon>
        <taxon>core chlorophytes</taxon>
        <taxon>Chlorophyceae</taxon>
        <taxon>CS clade</taxon>
        <taxon>Chlamydomonadales</taxon>
        <taxon>Volvocaceae</taxon>
        <taxon>Volvox</taxon>
    </lineage>
</organism>
<dbReference type="Pfam" id="PF26142">
    <property type="entry name" value="DD_DDX21-DDX50"/>
    <property type="match status" value="1"/>
</dbReference>
<feature type="compositionally biased region" description="Basic and acidic residues" evidence="6">
    <location>
        <begin position="804"/>
        <end position="813"/>
    </location>
</feature>
<feature type="compositionally biased region" description="Basic and acidic residues" evidence="6">
    <location>
        <begin position="729"/>
        <end position="740"/>
    </location>
</feature>
<reference evidence="7" key="1">
    <citation type="journal article" date="2021" name="Proc. Natl. Acad. Sci. U.S.A.">
        <title>Three genomes in the algal genus Volvox reveal the fate of a haploid sex-determining region after a transition to homothallism.</title>
        <authorList>
            <person name="Yamamoto K."/>
            <person name="Hamaji T."/>
            <person name="Kawai-Toyooka H."/>
            <person name="Matsuzaki R."/>
            <person name="Takahashi F."/>
            <person name="Nishimura Y."/>
            <person name="Kawachi M."/>
            <person name="Noguchi H."/>
            <person name="Minakuchi Y."/>
            <person name="Umen J.G."/>
            <person name="Toyoda A."/>
            <person name="Nozaki H."/>
        </authorList>
    </citation>
    <scope>NUCLEOTIDE SEQUENCE</scope>
    <source>
        <strain evidence="7">NIES-3785</strain>
    </source>
</reference>
<dbReference type="PANTHER" id="PTHR47959:SF1">
    <property type="entry name" value="ATP-DEPENDENT RNA HELICASE DBPA"/>
    <property type="match status" value="1"/>
</dbReference>
<name>A0A8J4G0N0_9CHLO</name>
<keyword evidence="4" id="KW-0347">Helicase</keyword>
<dbReference type="InterPro" id="IPR059027">
    <property type="entry name" value="DD_DDX21-DDX50"/>
</dbReference>
<gene>
    <name evidence="7" type="ORF">Vretimale_2673</name>
</gene>
<dbReference type="InterPro" id="IPR014001">
    <property type="entry name" value="Helicase_ATP-bd"/>
</dbReference>
<feature type="compositionally biased region" description="Basic and acidic residues" evidence="6">
    <location>
        <begin position="679"/>
        <end position="689"/>
    </location>
</feature>
<comment type="similarity">
    <text evidence="1">Belongs to the DEAD box helicase family. DDX21/DDX50 subfamily.</text>
</comment>
<dbReference type="InterPro" id="IPR050079">
    <property type="entry name" value="DEAD_box_RNA_helicase"/>
</dbReference>
<dbReference type="CDD" id="cd18787">
    <property type="entry name" value="SF2_C_DEAD"/>
    <property type="match status" value="1"/>
</dbReference>
<dbReference type="AlphaFoldDB" id="A0A8J4G0N0"/>
<feature type="region of interest" description="Disordered" evidence="6">
    <location>
        <begin position="642"/>
        <end position="823"/>
    </location>
</feature>
<dbReference type="PROSITE" id="PS51192">
    <property type="entry name" value="HELICASE_ATP_BIND_1"/>
    <property type="match status" value="1"/>
</dbReference>
<dbReference type="PANTHER" id="PTHR47959">
    <property type="entry name" value="ATP-DEPENDENT RNA HELICASE RHLE-RELATED"/>
    <property type="match status" value="1"/>
</dbReference>
<dbReference type="SMART" id="SM00487">
    <property type="entry name" value="DEXDc"/>
    <property type="match status" value="1"/>
</dbReference>
<comment type="caution">
    <text evidence="7">The sequence shown here is derived from an EMBL/GenBank/DDBJ whole genome shotgun (WGS) entry which is preliminary data.</text>
</comment>
<sequence length="823" mass="88395">MILTRTQHAVVGPHRIGGMQRVVASVRPFCGVRCVAPRRLLKRAIATDMETSFSSLLDDEDELLDEDEAAVPELEKEIDESLLIANLGLCAETMDALAARGIFSLFPVQAQVFEPIMSGRDVVCRAKTGSGKTLAFALPVIENLLEEDRRSRPRKGRAPRCLVLAPTRELANQVSREFESVCPDLKVDSFYGGVSITPQMRSLERGVDVVVGTPGRVIDLLERGSLKLDNIRYAVLDEADQMLDMGFEQDMERILGSIPEGKERQTLLFSATLPKWVKSVAKRYQNNPLTIDLVGEENTGKLADTIRLLVQQVDSAQKMSALQGLLAMYGNTAGGGKAIVFVNTKAKADEVNMAVNEFASCDALHGDISQAQREKALGLFRDGKYNCLVATDVAARGLDIPSVDLVVHFDLPQDNEAFLHRSGRTGRAGKQGTAVVLFTEREARSLGLILRATKVSNAELVGAPDPGDVMRTASRSVLGKLDKVDNGVVEFFVPAAERLLSSEQPSRVLAAALAALAGFRHVPQPRSLLTYEVGFVTLRLLTGRGMVVDGIRSLSTALRQLTSGAPASAQRSLAELDRLVGRIRPVEGQAGEPEAGLSGLAFDVPTEQAEQLLAHCSAVATQRGWVLDKPKSIALEVDSLMGSRAGGSRSGGGGGSSRGDRWGGRSDPRAGGDRWNYSGREDRAFRSRDGGSYGSRDGGAARSYDRSDRGGYGGGYDRSDRGGYGGGDRYGERSGRRGGERNAGSSSYEDWAKGASRSSRGAGGRGGWSDSTDGEGGSYRSSGSRGVPQAEEGRQGGRKTGRMAVEKGRRLDDPTSEDSWGQW</sequence>
<dbReference type="Pfam" id="PF00271">
    <property type="entry name" value="Helicase_C"/>
    <property type="match status" value="1"/>
</dbReference>
<dbReference type="Gene3D" id="3.40.50.300">
    <property type="entry name" value="P-loop containing nucleotide triphosphate hydrolases"/>
    <property type="match status" value="2"/>
</dbReference>
<dbReference type="PROSITE" id="PS51194">
    <property type="entry name" value="HELICASE_CTER"/>
    <property type="match status" value="1"/>
</dbReference>
<keyword evidence="5" id="KW-0067">ATP-binding</keyword>
<feature type="compositionally biased region" description="Gly residues" evidence="6">
    <location>
        <begin position="644"/>
        <end position="657"/>
    </location>
</feature>
<proteinExistence type="inferred from homology"/>
<dbReference type="GO" id="GO:0005524">
    <property type="term" value="F:ATP binding"/>
    <property type="evidence" value="ECO:0007669"/>
    <property type="project" value="UniProtKB-KW"/>
</dbReference>
<feature type="compositionally biased region" description="Basic and acidic residues" evidence="6">
    <location>
        <begin position="658"/>
        <end position="672"/>
    </location>
</feature>